<name>A0A5M8RTN5_9BACI</name>
<proteinExistence type="predicted"/>
<dbReference type="EMBL" id="QSND01000002">
    <property type="protein sequence ID" value="KAA6451299.1"/>
    <property type="molecule type" value="Genomic_DNA"/>
</dbReference>
<feature type="domain" description="DUF7168" evidence="2">
    <location>
        <begin position="55"/>
        <end position="201"/>
    </location>
</feature>
<organism evidence="3 4">
    <name type="scientific">Bacillus swezeyi</name>
    <dbReference type="NCBI Taxonomy" id="1925020"/>
    <lineage>
        <taxon>Bacteria</taxon>
        <taxon>Bacillati</taxon>
        <taxon>Bacillota</taxon>
        <taxon>Bacilli</taxon>
        <taxon>Bacillales</taxon>
        <taxon>Bacillaceae</taxon>
        <taxon>Bacillus</taxon>
    </lineage>
</organism>
<dbReference type="InterPro" id="IPR024498">
    <property type="entry name" value="DUF2786"/>
</dbReference>
<dbReference type="Pfam" id="PF10979">
    <property type="entry name" value="DUF2786"/>
    <property type="match status" value="1"/>
</dbReference>
<sequence>MKSNRNESIIKKIRGLLAIANDNKSDEESQSAFLLAQKLMVKHDIALSEITDESEKEEIKDGQATAYKKLFWWERTLAGIIASNFKVEYYYNNKRFSGEKRRKSAVIFFGYESDVQLAKEMYILAYDAILLYSKRFVDNYYNEDEYAFRTVGKTNDLKNSYIRGFLDGLESKFKEQLIQMKEEFGLMVIKPKEVSEAYEELSKTFGKAHKLRLPDVEEFLAYRRGRDEGNSIDYTKSSLNDEVIGY</sequence>
<dbReference type="Proteomes" id="UP000324326">
    <property type="component" value="Unassembled WGS sequence"/>
</dbReference>
<dbReference type="InterPro" id="IPR055592">
    <property type="entry name" value="DUF7168"/>
</dbReference>
<evidence type="ECO:0000259" key="2">
    <source>
        <dbReference type="Pfam" id="PF23771"/>
    </source>
</evidence>
<dbReference type="Pfam" id="PF23771">
    <property type="entry name" value="DUF7168"/>
    <property type="match status" value="1"/>
</dbReference>
<evidence type="ECO:0000313" key="4">
    <source>
        <dbReference type="Proteomes" id="UP000324326"/>
    </source>
</evidence>
<evidence type="ECO:0000313" key="3">
    <source>
        <dbReference type="EMBL" id="KAA6451299.1"/>
    </source>
</evidence>
<feature type="domain" description="DUF2786" evidence="1">
    <location>
        <begin position="9"/>
        <end position="45"/>
    </location>
</feature>
<dbReference type="AlphaFoldDB" id="A0A5M8RTN5"/>
<evidence type="ECO:0000259" key="1">
    <source>
        <dbReference type="Pfam" id="PF10979"/>
    </source>
</evidence>
<protein>
    <submittedName>
        <fullName evidence="3">DUF2786 domain-containing protein</fullName>
    </submittedName>
</protein>
<reference evidence="3 4" key="1">
    <citation type="submission" date="2018-08" db="EMBL/GenBank/DDBJ databases">
        <title>Bacillus phenotypic plasticity.</title>
        <authorList>
            <person name="Hurtado E."/>
        </authorList>
    </citation>
    <scope>NUCLEOTIDE SEQUENCE [LARGE SCALE GENOMIC DNA]</scope>
    <source>
        <strain evidence="3 4">427</strain>
    </source>
</reference>
<gene>
    <name evidence="3" type="ORF">DX927_11015</name>
</gene>
<dbReference type="RefSeq" id="WP_085059437.1">
    <property type="nucleotide sequence ID" value="NZ_QSND01000002.1"/>
</dbReference>
<comment type="caution">
    <text evidence="3">The sequence shown here is derived from an EMBL/GenBank/DDBJ whole genome shotgun (WGS) entry which is preliminary data.</text>
</comment>
<accession>A0A5M8RTN5</accession>